<accession>A0ACA9PIZ5</accession>
<organism evidence="1 2">
    <name type="scientific">Acaulospora colombiana</name>
    <dbReference type="NCBI Taxonomy" id="27376"/>
    <lineage>
        <taxon>Eukaryota</taxon>
        <taxon>Fungi</taxon>
        <taxon>Fungi incertae sedis</taxon>
        <taxon>Mucoromycota</taxon>
        <taxon>Glomeromycotina</taxon>
        <taxon>Glomeromycetes</taxon>
        <taxon>Diversisporales</taxon>
        <taxon>Acaulosporaceae</taxon>
        <taxon>Acaulospora</taxon>
    </lineage>
</organism>
<gene>
    <name evidence="1" type="ORF">ACOLOM_LOCUS10578</name>
</gene>
<proteinExistence type="predicted"/>
<dbReference type="EMBL" id="CAJVPT010034808">
    <property type="protein sequence ID" value="CAG8709117.1"/>
    <property type="molecule type" value="Genomic_DNA"/>
</dbReference>
<evidence type="ECO:0000313" key="1">
    <source>
        <dbReference type="EMBL" id="CAG8709117.1"/>
    </source>
</evidence>
<name>A0ACA9PIZ5_9GLOM</name>
<keyword evidence="2" id="KW-1185">Reference proteome</keyword>
<comment type="caution">
    <text evidence="1">The sequence shown here is derived from an EMBL/GenBank/DDBJ whole genome shotgun (WGS) entry which is preliminary data.</text>
</comment>
<sequence>MPVWKLSVHAVQWLRSSAPKDPVRPLTPTRVTVMDKEGNIQTIIPPWEHKFDGEGEGDMQDVKIPEPTYITGLSSPDNTYVNAHPFWQERVQRQAIADDDMAYVVQRYGLNLRAEKLETKQPSARRGSHAKRPSIRELEISRPIPVASTIRRANTLATGQMGAPHRYQHQRGGSIDTYHRHSLQLYSPNAALDVPDDVAPNPFPATRVIHPNPQTRALGLAARTLVGTSRPKATATRAYVDTSKPLPSPPVVIESDESLKSSDPSSLSHNFVMAMAQRVKISASSVKPLIVSTPKATKSPSIYHDDDDEYLE</sequence>
<dbReference type="Proteomes" id="UP000789525">
    <property type="component" value="Unassembled WGS sequence"/>
</dbReference>
<evidence type="ECO:0000313" key="2">
    <source>
        <dbReference type="Proteomes" id="UP000789525"/>
    </source>
</evidence>
<protein>
    <submittedName>
        <fullName evidence="1">9512_t:CDS:1</fullName>
    </submittedName>
</protein>
<reference evidence="1" key="1">
    <citation type="submission" date="2021-06" db="EMBL/GenBank/DDBJ databases">
        <authorList>
            <person name="Kallberg Y."/>
            <person name="Tangrot J."/>
            <person name="Rosling A."/>
        </authorList>
    </citation>
    <scope>NUCLEOTIDE SEQUENCE</scope>
    <source>
        <strain evidence="1">CL356</strain>
    </source>
</reference>